<evidence type="ECO:0000313" key="3">
    <source>
        <dbReference type="Proteomes" id="UP000887159"/>
    </source>
</evidence>
<comment type="caution">
    <text evidence="2">The sequence shown here is derived from an EMBL/GenBank/DDBJ whole genome shotgun (WGS) entry which is preliminary data.</text>
</comment>
<name>A0A8X6VLJ3_TRICX</name>
<sequence>MWFHRPTWTVPMPREWSLQMTSFDRCAERSNRRIARYLGGNDATIRRCFREWVIHVQKRPVSRMASEDVSGDVRDSGEKLTLLLSTTPSNN</sequence>
<evidence type="ECO:0000256" key="1">
    <source>
        <dbReference type="SAM" id="MobiDB-lite"/>
    </source>
</evidence>
<keyword evidence="3" id="KW-1185">Reference proteome</keyword>
<protein>
    <submittedName>
        <fullName evidence="2">Uncharacterized protein</fullName>
    </submittedName>
</protein>
<gene>
    <name evidence="2" type="ORF">TNCV_2195511</name>
</gene>
<feature type="compositionally biased region" description="Low complexity" evidence="1">
    <location>
        <begin position="80"/>
        <end position="91"/>
    </location>
</feature>
<dbReference type="Proteomes" id="UP000887159">
    <property type="component" value="Unassembled WGS sequence"/>
</dbReference>
<evidence type="ECO:0000313" key="2">
    <source>
        <dbReference type="EMBL" id="GFY10730.1"/>
    </source>
</evidence>
<feature type="region of interest" description="Disordered" evidence="1">
    <location>
        <begin position="64"/>
        <end position="91"/>
    </location>
</feature>
<organism evidence="2 3">
    <name type="scientific">Trichonephila clavipes</name>
    <name type="common">Golden silk orbweaver</name>
    <name type="synonym">Nephila clavipes</name>
    <dbReference type="NCBI Taxonomy" id="2585209"/>
    <lineage>
        <taxon>Eukaryota</taxon>
        <taxon>Metazoa</taxon>
        <taxon>Ecdysozoa</taxon>
        <taxon>Arthropoda</taxon>
        <taxon>Chelicerata</taxon>
        <taxon>Arachnida</taxon>
        <taxon>Araneae</taxon>
        <taxon>Araneomorphae</taxon>
        <taxon>Entelegynae</taxon>
        <taxon>Araneoidea</taxon>
        <taxon>Nephilidae</taxon>
        <taxon>Trichonephila</taxon>
    </lineage>
</organism>
<dbReference type="AlphaFoldDB" id="A0A8X6VLJ3"/>
<proteinExistence type="predicted"/>
<reference evidence="2" key="1">
    <citation type="submission" date="2020-08" db="EMBL/GenBank/DDBJ databases">
        <title>Multicomponent nature underlies the extraordinary mechanical properties of spider dragline silk.</title>
        <authorList>
            <person name="Kono N."/>
            <person name="Nakamura H."/>
            <person name="Mori M."/>
            <person name="Yoshida Y."/>
            <person name="Ohtoshi R."/>
            <person name="Malay A.D."/>
            <person name="Moran D.A.P."/>
            <person name="Tomita M."/>
            <person name="Numata K."/>
            <person name="Arakawa K."/>
        </authorList>
    </citation>
    <scope>NUCLEOTIDE SEQUENCE</scope>
</reference>
<accession>A0A8X6VLJ3</accession>
<dbReference type="EMBL" id="BMAU01021300">
    <property type="protein sequence ID" value="GFY10730.1"/>
    <property type="molecule type" value="Genomic_DNA"/>
</dbReference>